<evidence type="ECO:0000313" key="4">
    <source>
        <dbReference type="EMBL" id="PTB43001.1"/>
    </source>
</evidence>
<dbReference type="InterPro" id="IPR007111">
    <property type="entry name" value="NACHT_NTPase"/>
</dbReference>
<evidence type="ECO:0000259" key="3">
    <source>
        <dbReference type="PROSITE" id="PS50837"/>
    </source>
</evidence>
<feature type="coiled-coil region" evidence="2">
    <location>
        <begin position="1144"/>
        <end position="1171"/>
    </location>
</feature>
<dbReference type="Gene3D" id="3.40.50.1820">
    <property type="entry name" value="alpha/beta hydrolase"/>
    <property type="match status" value="1"/>
</dbReference>
<dbReference type="InterPro" id="IPR027417">
    <property type="entry name" value="P-loop_NTPase"/>
</dbReference>
<keyword evidence="1" id="KW-0677">Repeat</keyword>
<protein>
    <recommendedName>
        <fullName evidence="3">NACHT domain-containing protein</fullName>
    </recommendedName>
</protein>
<evidence type="ECO:0000256" key="1">
    <source>
        <dbReference type="ARBA" id="ARBA00022737"/>
    </source>
</evidence>
<dbReference type="OrthoDB" id="4894031at2759"/>
<reference evidence="4 5" key="1">
    <citation type="submission" date="2016-07" db="EMBL/GenBank/DDBJ databases">
        <title>Multiple horizontal gene transfer events from other fungi enriched the ability of initially mycotrophic Trichoderma (Ascomycota) to feed on dead plant biomass.</title>
        <authorList>
            <consortium name="DOE Joint Genome Institute"/>
            <person name="Aerts A."/>
            <person name="Atanasova L."/>
            <person name="Chenthamara K."/>
            <person name="Zhang J."/>
            <person name="Grujic M."/>
            <person name="Henrissat B."/>
            <person name="Kuo A."/>
            <person name="Salamov A."/>
            <person name="Lipzen A."/>
            <person name="Labutti K."/>
            <person name="Barry K."/>
            <person name="Miao Y."/>
            <person name="Rahimi M.J."/>
            <person name="Shen Q."/>
            <person name="Grigoriev I.V."/>
            <person name="Kubicek C.P."/>
            <person name="Druzhinina I.S."/>
        </authorList>
    </citation>
    <scope>NUCLEOTIDE SEQUENCE [LARGE SCALE GENOMIC DNA]</scope>
    <source>
        <strain evidence="4 5">CBS 433.97</strain>
    </source>
</reference>
<organism evidence="4 5">
    <name type="scientific">Trichoderma asperellum (strain ATCC 204424 / CBS 433.97 / NBRC 101777)</name>
    <dbReference type="NCBI Taxonomy" id="1042311"/>
    <lineage>
        <taxon>Eukaryota</taxon>
        <taxon>Fungi</taxon>
        <taxon>Dikarya</taxon>
        <taxon>Ascomycota</taxon>
        <taxon>Pezizomycotina</taxon>
        <taxon>Sordariomycetes</taxon>
        <taxon>Hypocreomycetidae</taxon>
        <taxon>Hypocreales</taxon>
        <taxon>Hypocreaceae</taxon>
        <taxon>Trichoderma</taxon>
    </lineage>
</organism>
<dbReference type="Gene3D" id="1.20.5.340">
    <property type="match status" value="4"/>
</dbReference>
<dbReference type="PANTHER" id="PTHR10039">
    <property type="entry name" value="AMELOGENIN"/>
    <property type="match status" value="1"/>
</dbReference>
<dbReference type="PROSITE" id="PS50837">
    <property type="entry name" value="NACHT"/>
    <property type="match status" value="1"/>
</dbReference>
<dbReference type="InterPro" id="IPR029058">
    <property type="entry name" value="AB_hydrolase_fold"/>
</dbReference>
<dbReference type="Gene3D" id="3.40.50.300">
    <property type="entry name" value="P-loop containing nucleotide triphosphate hydrolases"/>
    <property type="match status" value="1"/>
</dbReference>
<proteinExistence type="predicted"/>
<evidence type="ECO:0000313" key="5">
    <source>
        <dbReference type="Proteomes" id="UP000240493"/>
    </source>
</evidence>
<gene>
    <name evidence="4" type="ORF">M441DRAFT_45014</name>
</gene>
<dbReference type="EMBL" id="KZ679259">
    <property type="protein sequence ID" value="PTB43001.1"/>
    <property type="molecule type" value="Genomic_DNA"/>
</dbReference>
<dbReference type="Pfam" id="PF24883">
    <property type="entry name" value="NPHP3_N"/>
    <property type="match status" value="1"/>
</dbReference>
<dbReference type="InterPro" id="IPR056884">
    <property type="entry name" value="NPHP3-like_N"/>
</dbReference>
<dbReference type="Proteomes" id="UP000240493">
    <property type="component" value="Unassembled WGS sequence"/>
</dbReference>
<dbReference type="SUPFAM" id="SSF52540">
    <property type="entry name" value="P-loop containing nucleoside triphosphate hydrolases"/>
    <property type="match status" value="1"/>
</dbReference>
<accession>A0A2T3ZDW3</accession>
<dbReference type="PANTHER" id="PTHR10039:SF14">
    <property type="entry name" value="NACHT DOMAIN-CONTAINING PROTEIN"/>
    <property type="match status" value="1"/>
</dbReference>
<keyword evidence="5" id="KW-1185">Reference proteome</keyword>
<dbReference type="Pfam" id="PF23397">
    <property type="entry name" value="DUF7104"/>
    <property type="match status" value="9"/>
</dbReference>
<feature type="domain" description="NACHT" evidence="3">
    <location>
        <begin position="472"/>
        <end position="625"/>
    </location>
</feature>
<name>A0A2T3ZDW3_TRIA4</name>
<evidence type="ECO:0000256" key="2">
    <source>
        <dbReference type="SAM" id="Coils"/>
    </source>
</evidence>
<sequence length="1418" mass="159746">MDNIRSELVLLLAGITGVVFTWLCLSTGNKRSSMPSNSSRRSLAFRISSIPRRVDKDGFRDILTRLPIKAEGTASQLKWTLTGFSYSHSAATAHAERYAVATATFANAPSPSELETAIKREIGIDASRLKVDLDFFGLTPLADPLHDIAVDIIAVTGLAGHAFGSWKSKKEPDMWLRDFLPEAVPNARILTYGYDTKLPGSQSESSIPDLSRRLLESIKTIRSGHTRNRPLILIGHSLGGLVVKEALAEASEGSEDDQSVFRSCYAVLLFAVPNRGLENSSLMYMVKGQPNEDLVKDLKQSSRFLNMLSQRFNKYFTLDGSKIISIYETKRTPTVKWCSETASWERTGSKIMMVPFTSAIHAGPNEKVYDQISIEADHSEIVKFSDISNHDYLIIESRIRDLVAEAPIVIQERFAQLRRKLSDSEKRYIEALKAPDYYAFRINKVDKPTPGTLSWFLKHELVQPWLSTPESSALWVYGAPGQGKTILAKFLLDYLEELSDNSSHRTTVIYFFFYNQDDNYSTISAALKAFIKQLISAPHAFQSISDKFNLETSTITDESMWAILEALLHSSIFDTVYCVIDALDECQDLEARQRLLGLIETLVQPPLMRKREKCTSLKAFLTSRPTVVLGRSLKGFPSIQLKASPDDLKVFILGKIQNIGLPAELERRAIDLLSSRVEQTFLWISIILKKLRTVTTLLSEADMEQIINESPSDLTELYESIVNQIMQSNDKVTQKLLIWTVFGRRALTLNELEDALAIQEDSKSIESIRKYRIQDLTDSKITSAAGIILEIVNGKVYLIHQSAKDFLLESEHLAKAVFCRGLRPGIYLAKTCMTYLCFTDFVETGPCQDSAQLDERIRHYPFFHYAARNWHRHIRIDDDINIFTSIISQLTKPHSPELLAWGEAAGIANLDEAENAWDIATMANIPWLAEFQSRYDVITEEMINEAASRGYAGYNFIKSLTGKPSVRLTEGAVYAAAKYFDHTTIHQLLDKDASVIITPALIEAAAANQKYGRLVMDLLLDLLLESQDRFIVTAELVQLAAENHENGRDIVELLMHKEDTDISEGAIAAIAARFSVETMRILMNLREDIKVTKAVIEAAIGRRYDRDEMVIFLLEQQDQDFRTTETLIPTIARDFDKKIMELLLEKHDQNIQITEEVVEATRRNLENAKELMKLFLSWRGDSSTITKGALVTIVKEFNKEVVTLLLDRQGDEITITEEVIEAAAGNESGKNNMELLLDRRGDEITITEEVVKAAAGSWCGESTMTLLLDRRGDEIIITEKVIEAAAGNRDRVLKLLLDRRGDEIKITEKVIKAAAGNPYGKRNIILLLDRRGDEVTITEEVLEVVAGNGEGKDIMALLLDRRGDEITITEKIIKAVIENRYSGWDMMNLLHDRLDLITMTEEAVKALATWKEQYITYQ</sequence>
<dbReference type="SUPFAM" id="SSF53474">
    <property type="entry name" value="alpha/beta-Hydrolases"/>
    <property type="match status" value="1"/>
</dbReference>
<dbReference type="InterPro" id="IPR055530">
    <property type="entry name" value="DUF7104"/>
</dbReference>
<keyword evidence="2" id="KW-0175">Coiled coil</keyword>